<dbReference type="AlphaFoldDB" id="A0A2P2NRT4"/>
<accession>A0A2P2NRT4</accession>
<evidence type="ECO:0000313" key="1">
    <source>
        <dbReference type="EMBL" id="MBX45222.1"/>
    </source>
</evidence>
<proteinExistence type="predicted"/>
<dbReference type="EMBL" id="GGEC01064738">
    <property type="protein sequence ID" value="MBX45222.1"/>
    <property type="molecule type" value="Transcribed_RNA"/>
</dbReference>
<organism evidence="1">
    <name type="scientific">Rhizophora mucronata</name>
    <name type="common">Asiatic mangrove</name>
    <dbReference type="NCBI Taxonomy" id="61149"/>
    <lineage>
        <taxon>Eukaryota</taxon>
        <taxon>Viridiplantae</taxon>
        <taxon>Streptophyta</taxon>
        <taxon>Embryophyta</taxon>
        <taxon>Tracheophyta</taxon>
        <taxon>Spermatophyta</taxon>
        <taxon>Magnoliopsida</taxon>
        <taxon>eudicotyledons</taxon>
        <taxon>Gunneridae</taxon>
        <taxon>Pentapetalae</taxon>
        <taxon>rosids</taxon>
        <taxon>fabids</taxon>
        <taxon>Malpighiales</taxon>
        <taxon>Rhizophoraceae</taxon>
        <taxon>Rhizophora</taxon>
    </lineage>
</organism>
<name>A0A2P2NRT4_RHIMU</name>
<reference evidence="1" key="1">
    <citation type="submission" date="2018-02" db="EMBL/GenBank/DDBJ databases">
        <title>Rhizophora mucronata_Transcriptome.</title>
        <authorList>
            <person name="Meera S.P."/>
            <person name="Sreeshan A."/>
            <person name="Augustine A."/>
        </authorList>
    </citation>
    <scope>NUCLEOTIDE SEQUENCE</scope>
    <source>
        <tissue evidence="1">Leaf</tissue>
    </source>
</reference>
<sequence>MAVNTYVPLEILIVHIYSLSCMCQESES</sequence>
<protein>
    <submittedName>
        <fullName evidence="1">Uncharacterized protein</fullName>
    </submittedName>
</protein>